<dbReference type="OrthoDB" id="9797740at2"/>
<feature type="transmembrane region" description="Helical" evidence="6">
    <location>
        <begin position="104"/>
        <end position="128"/>
    </location>
</feature>
<dbReference type="GO" id="GO:0005886">
    <property type="term" value="C:plasma membrane"/>
    <property type="evidence" value="ECO:0007669"/>
    <property type="project" value="UniProtKB-SubCell"/>
</dbReference>
<evidence type="ECO:0000256" key="6">
    <source>
        <dbReference type="SAM" id="Phobius"/>
    </source>
</evidence>
<feature type="transmembrane region" description="Helical" evidence="6">
    <location>
        <begin position="374"/>
        <end position="396"/>
    </location>
</feature>
<dbReference type="InterPro" id="IPR011701">
    <property type="entry name" value="MFS"/>
</dbReference>
<evidence type="ECO:0000256" key="3">
    <source>
        <dbReference type="ARBA" id="ARBA00022692"/>
    </source>
</evidence>
<feature type="transmembrane region" description="Helical" evidence="6">
    <location>
        <begin position="12"/>
        <end position="37"/>
    </location>
</feature>
<dbReference type="PROSITE" id="PS50850">
    <property type="entry name" value="MFS"/>
    <property type="match status" value="1"/>
</dbReference>
<organism evidence="8 9">
    <name type="scientific">Schleiferilactobacillus harbinensis DSM 16991</name>
    <dbReference type="NCBI Taxonomy" id="1122147"/>
    <lineage>
        <taxon>Bacteria</taxon>
        <taxon>Bacillati</taxon>
        <taxon>Bacillota</taxon>
        <taxon>Bacilli</taxon>
        <taxon>Lactobacillales</taxon>
        <taxon>Lactobacillaceae</taxon>
        <taxon>Schleiferilactobacillus</taxon>
    </lineage>
</organism>
<feature type="transmembrane region" description="Helical" evidence="6">
    <location>
        <begin position="168"/>
        <end position="188"/>
    </location>
</feature>
<dbReference type="PANTHER" id="PTHR23523">
    <property type="match status" value="1"/>
</dbReference>
<dbReference type="eggNOG" id="COG2807">
    <property type="taxonomic scope" value="Bacteria"/>
</dbReference>
<dbReference type="SUPFAM" id="SSF103473">
    <property type="entry name" value="MFS general substrate transporter"/>
    <property type="match status" value="1"/>
</dbReference>
<feature type="domain" description="Major facilitator superfamily (MFS) profile" evidence="7">
    <location>
        <begin position="11"/>
        <end position="401"/>
    </location>
</feature>
<evidence type="ECO:0000259" key="7">
    <source>
        <dbReference type="PROSITE" id="PS50850"/>
    </source>
</evidence>
<sequence length="404" mass="42830">MTNHAVSKRTGSTLFFLLVILIGANLRTVLTTVPPILTNIQRSFQMPSWFLGSLTTIPLICFALVSPLMNGLTKKFGVMPVVITALIILSVSSLFRVYSFPFLLLGTLLIGCAIAVLNVLSPVLVAALYPNKIGMMSSAYLLSSTIFSAASAGFSAPLANILGWPVTLQVLTVFPVVTLIVAIAVRLLPGSQQALAAPAPLPAQTPPAKPQQPVWRQPLAWALTGFMGLQSLLFYTILTWLPTILMSHGFSQSNASLLLGLLQLAAVPMAYIFPNLAGRQTRQAPLIWAIGLLFLLGLGGLMLPALPLAAALVVCILLGFATNAAFTMAMSLFSLKTKTPQETAAVSGMAQAIGYLVAAGGPMLAGFLHSVWGSWAPVMLVLLVVAAIQTYCGLLVDRQESVFE</sequence>
<dbReference type="InterPro" id="IPR052524">
    <property type="entry name" value="MFS_Cyanate_Porter"/>
</dbReference>
<protein>
    <submittedName>
        <fullName evidence="8">Transporter, major facilitator family protein</fullName>
    </submittedName>
</protein>
<dbReference type="PATRIC" id="fig|1122147.4.peg.391"/>
<keyword evidence="3 6" id="KW-0812">Transmembrane</keyword>
<feature type="transmembrane region" description="Helical" evidence="6">
    <location>
        <begin position="345"/>
        <end position="368"/>
    </location>
</feature>
<evidence type="ECO:0000313" key="8">
    <source>
        <dbReference type="EMBL" id="KRM25900.1"/>
    </source>
</evidence>
<feature type="transmembrane region" description="Helical" evidence="6">
    <location>
        <begin position="49"/>
        <end position="69"/>
    </location>
</feature>
<keyword evidence="4 6" id="KW-1133">Transmembrane helix</keyword>
<feature type="transmembrane region" description="Helical" evidence="6">
    <location>
        <begin position="285"/>
        <end position="303"/>
    </location>
</feature>
<evidence type="ECO:0000256" key="2">
    <source>
        <dbReference type="ARBA" id="ARBA00022448"/>
    </source>
</evidence>
<comment type="caution">
    <text evidence="8">The sequence shown here is derived from an EMBL/GenBank/DDBJ whole genome shotgun (WGS) entry which is preliminary data.</text>
</comment>
<dbReference type="EMBL" id="AZFW01000095">
    <property type="protein sequence ID" value="KRM25900.1"/>
    <property type="molecule type" value="Genomic_DNA"/>
</dbReference>
<keyword evidence="2" id="KW-0813">Transport</keyword>
<gene>
    <name evidence="8" type="ORF">FC91_GL000376</name>
</gene>
<keyword evidence="5 6" id="KW-0472">Membrane</keyword>
<evidence type="ECO:0000256" key="1">
    <source>
        <dbReference type="ARBA" id="ARBA00004651"/>
    </source>
</evidence>
<name>A0A0R1XG27_9LACO</name>
<dbReference type="Proteomes" id="UP000050949">
    <property type="component" value="Unassembled WGS sequence"/>
</dbReference>
<dbReference type="PANTHER" id="PTHR23523:SF2">
    <property type="entry name" value="2-NITROIMIDAZOLE TRANSPORTER"/>
    <property type="match status" value="1"/>
</dbReference>
<reference evidence="8 9" key="1">
    <citation type="journal article" date="2015" name="Genome Announc.">
        <title>Expanding the biotechnology potential of lactobacilli through comparative genomics of 213 strains and associated genera.</title>
        <authorList>
            <person name="Sun Z."/>
            <person name="Harris H.M."/>
            <person name="McCann A."/>
            <person name="Guo C."/>
            <person name="Argimon S."/>
            <person name="Zhang W."/>
            <person name="Yang X."/>
            <person name="Jeffery I.B."/>
            <person name="Cooney J.C."/>
            <person name="Kagawa T.F."/>
            <person name="Liu W."/>
            <person name="Song Y."/>
            <person name="Salvetti E."/>
            <person name="Wrobel A."/>
            <person name="Rasinkangas P."/>
            <person name="Parkhill J."/>
            <person name="Rea M.C."/>
            <person name="O'Sullivan O."/>
            <person name="Ritari J."/>
            <person name="Douillard F.P."/>
            <person name="Paul Ross R."/>
            <person name="Yang R."/>
            <person name="Briner A.E."/>
            <person name="Felis G.E."/>
            <person name="de Vos W.M."/>
            <person name="Barrangou R."/>
            <person name="Klaenhammer T.R."/>
            <person name="Caufield P.W."/>
            <person name="Cui Y."/>
            <person name="Zhang H."/>
            <person name="O'Toole P.W."/>
        </authorList>
    </citation>
    <scope>NUCLEOTIDE SEQUENCE [LARGE SCALE GENOMIC DNA]</scope>
    <source>
        <strain evidence="8 9">DSM 16991</strain>
    </source>
</reference>
<feature type="transmembrane region" description="Helical" evidence="6">
    <location>
        <begin position="253"/>
        <end position="273"/>
    </location>
</feature>
<proteinExistence type="predicted"/>
<dbReference type="InterPro" id="IPR020846">
    <property type="entry name" value="MFS_dom"/>
</dbReference>
<dbReference type="InterPro" id="IPR036259">
    <property type="entry name" value="MFS_trans_sf"/>
</dbReference>
<dbReference type="Pfam" id="PF07690">
    <property type="entry name" value="MFS_1"/>
    <property type="match status" value="1"/>
</dbReference>
<comment type="subcellular location">
    <subcellularLocation>
        <location evidence="1">Cell membrane</location>
        <topology evidence="1">Multi-pass membrane protein</topology>
    </subcellularLocation>
</comment>
<dbReference type="RefSeq" id="WP_081674757.1">
    <property type="nucleotide sequence ID" value="NZ_AUEH01000019.1"/>
</dbReference>
<accession>A0A0R1XG27</accession>
<dbReference type="Gene3D" id="1.20.1250.20">
    <property type="entry name" value="MFS general substrate transporter like domains"/>
    <property type="match status" value="1"/>
</dbReference>
<dbReference type="GO" id="GO:0022857">
    <property type="term" value="F:transmembrane transporter activity"/>
    <property type="evidence" value="ECO:0007669"/>
    <property type="project" value="InterPro"/>
</dbReference>
<evidence type="ECO:0000256" key="4">
    <source>
        <dbReference type="ARBA" id="ARBA00022989"/>
    </source>
</evidence>
<feature type="transmembrane region" description="Helical" evidence="6">
    <location>
        <begin position="76"/>
        <end position="98"/>
    </location>
</feature>
<evidence type="ECO:0000256" key="5">
    <source>
        <dbReference type="ARBA" id="ARBA00023136"/>
    </source>
</evidence>
<feature type="transmembrane region" description="Helical" evidence="6">
    <location>
        <begin position="309"/>
        <end position="333"/>
    </location>
</feature>
<evidence type="ECO:0000313" key="9">
    <source>
        <dbReference type="Proteomes" id="UP000050949"/>
    </source>
</evidence>
<dbReference type="AlphaFoldDB" id="A0A0R1XG27"/>
<feature type="transmembrane region" description="Helical" evidence="6">
    <location>
        <begin position="140"/>
        <end position="162"/>
    </location>
</feature>
<feature type="transmembrane region" description="Helical" evidence="6">
    <location>
        <begin position="219"/>
        <end position="241"/>
    </location>
</feature>